<comment type="caution">
    <text evidence="1">The sequence shown here is derived from an EMBL/GenBank/DDBJ whole genome shotgun (WGS) entry which is preliminary data.</text>
</comment>
<dbReference type="Proteomes" id="UP001465976">
    <property type="component" value="Unassembled WGS sequence"/>
</dbReference>
<evidence type="ECO:0000313" key="1">
    <source>
        <dbReference type="EMBL" id="KAL0570617.1"/>
    </source>
</evidence>
<dbReference type="EMBL" id="JBAHYK010000901">
    <property type="protein sequence ID" value="KAL0570617.1"/>
    <property type="molecule type" value="Genomic_DNA"/>
</dbReference>
<name>A0ABR3F5X1_9AGAR</name>
<keyword evidence="2" id="KW-1185">Reference proteome</keyword>
<reference evidence="1 2" key="1">
    <citation type="submission" date="2024-02" db="EMBL/GenBank/DDBJ databases">
        <title>A draft genome for the cacao thread blight pathogen Marasmius crinis-equi.</title>
        <authorList>
            <person name="Cohen S.P."/>
            <person name="Baruah I.K."/>
            <person name="Amoako-Attah I."/>
            <person name="Bukari Y."/>
            <person name="Meinhardt L.W."/>
            <person name="Bailey B.A."/>
        </authorList>
    </citation>
    <scope>NUCLEOTIDE SEQUENCE [LARGE SCALE GENOMIC DNA]</scope>
    <source>
        <strain evidence="1 2">GH-76</strain>
    </source>
</reference>
<accession>A0ABR3F5X1</accession>
<organism evidence="1 2">
    <name type="scientific">Marasmius crinis-equi</name>
    <dbReference type="NCBI Taxonomy" id="585013"/>
    <lineage>
        <taxon>Eukaryota</taxon>
        <taxon>Fungi</taxon>
        <taxon>Dikarya</taxon>
        <taxon>Basidiomycota</taxon>
        <taxon>Agaricomycotina</taxon>
        <taxon>Agaricomycetes</taxon>
        <taxon>Agaricomycetidae</taxon>
        <taxon>Agaricales</taxon>
        <taxon>Marasmiineae</taxon>
        <taxon>Marasmiaceae</taxon>
        <taxon>Marasmius</taxon>
    </lineage>
</organism>
<gene>
    <name evidence="1" type="ORF">V5O48_011343</name>
</gene>
<evidence type="ECO:0000313" key="2">
    <source>
        <dbReference type="Proteomes" id="UP001465976"/>
    </source>
</evidence>
<protein>
    <submittedName>
        <fullName evidence="1">Uncharacterized protein</fullName>
    </submittedName>
</protein>
<sequence length="59" mass="6615">GDIYRYENMGIYSYQRCQNKSYLRGSDLRADKTICAAEVVGVQGRVFTAVSYTGPDAKE</sequence>
<proteinExistence type="predicted"/>
<feature type="non-terminal residue" evidence="1">
    <location>
        <position position="59"/>
    </location>
</feature>
<feature type="non-terminal residue" evidence="1">
    <location>
        <position position="1"/>
    </location>
</feature>